<dbReference type="Gene3D" id="3.30.450.40">
    <property type="match status" value="1"/>
</dbReference>
<dbReference type="PANTHER" id="PTHR24421">
    <property type="entry name" value="NITRATE/NITRITE SENSOR PROTEIN NARX-RELATED"/>
    <property type="match status" value="1"/>
</dbReference>
<keyword evidence="6" id="KW-1185">Reference proteome</keyword>
<dbReference type="Proteomes" id="UP000239297">
    <property type="component" value="Unassembled WGS sequence"/>
</dbReference>
<dbReference type="InterPro" id="IPR050482">
    <property type="entry name" value="Sensor_HK_TwoCompSys"/>
</dbReference>
<organism evidence="5 6">
    <name type="scientific">Arthrobacter pityocampae</name>
    <dbReference type="NCBI Taxonomy" id="547334"/>
    <lineage>
        <taxon>Bacteria</taxon>
        <taxon>Bacillati</taxon>
        <taxon>Actinomycetota</taxon>
        <taxon>Actinomycetes</taxon>
        <taxon>Micrococcales</taxon>
        <taxon>Micrococcaceae</taxon>
        <taxon>Arthrobacter</taxon>
    </lineage>
</organism>
<dbReference type="InterPro" id="IPR003018">
    <property type="entry name" value="GAF"/>
</dbReference>
<evidence type="ECO:0000256" key="3">
    <source>
        <dbReference type="ARBA" id="ARBA00023012"/>
    </source>
</evidence>
<dbReference type="Gene3D" id="3.30.565.10">
    <property type="entry name" value="Histidine kinase-like ATPase, C-terminal domain"/>
    <property type="match status" value="1"/>
</dbReference>
<dbReference type="GO" id="GO:0046983">
    <property type="term" value="F:protein dimerization activity"/>
    <property type="evidence" value="ECO:0007669"/>
    <property type="project" value="InterPro"/>
</dbReference>
<dbReference type="SUPFAM" id="SSF55781">
    <property type="entry name" value="GAF domain-like"/>
    <property type="match status" value="1"/>
</dbReference>
<dbReference type="InterPro" id="IPR029016">
    <property type="entry name" value="GAF-like_dom_sf"/>
</dbReference>
<proteinExistence type="predicted"/>
<dbReference type="CDD" id="cd16917">
    <property type="entry name" value="HATPase_UhpB-NarQ-NarX-like"/>
    <property type="match status" value="1"/>
</dbReference>
<reference evidence="5 6" key="1">
    <citation type="journal article" date="2014" name="Int. J. Syst. Evol. Microbiol.">
        <title>Arthrobacter pityocampae sp. nov., isolated from Thaumetopoea pityocampa (Lep., Thaumetopoeidae).</title>
        <authorList>
            <person name="Ince I.A."/>
            <person name="Demirbag Z."/>
            <person name="Kati H."/>
        </authorList>
    </citation>
    <scope>NUCLEOTIDE SEQUENCE [LARGE SCALE GENOMIC DNA]</scope>
    <source>
        <strain evidence="5 6">Tp2</strain>
    </source>
</reference>
<dbReference type="GO" id="GO:0000155">
    <property type="term" value="F:phosphorelay sensor kinase activity"/>
    <property type="evidence" value="ECO:0007669"/>
    <property type="project" value="InterPro"/>
</dbReference>
<sequence length="598" mass="63766">MGGAPRSLLPCGLESEVRVFGDSALISSRIAGRADRSWDEADQERWGVEPVTGHGSGASVVDADGASVPPLRINALVGAFSAMADDIDVDAVLEQVTSAACEVVDARYGALGVIGPDQLLSTFITVALERGESSDSTLLPRGGGAPGLLGAGQQAVSPSERAAEFSAQHPGGSSYLGVPIRVRDRVFGNLYLTEKYGGGHFTDTDEQLLVALAAAAAVAISNSHLFDDSTRRTRWLEGGLDTVHEILEQTNPVRSTAEALVHHGVRASQSDLTIVLREIGKGRGLVCEAADGPDAGSFLGASWKFPSMLENLTAIEPPLLLTPSDLDRLLPGSSPAIPSVALCVRLAGQGDRQYILFVRREESPFIDVDHEMVRTFTSHVSLALELLRAHRQREQDAVFGDRDRIARDLHDLVIQRLFAAGLSIQSLRRHLVDSEALARVALVTAELDATIRELRDTIYSLRLVPQITPTFSAGIFALVAATSEAYARQPVLHLSGPLDASMDPALAVHVRAVLKEGMSAALRHDSPRALSITLQALPDRFEMGITDDGSGSADDSFGRGLTEMRRHAELCDGTLSISTTPDDGTRVLLTAPLTAQVR</sequence>
<name>A0A2S5IU35_9MICC</name>
<dbReference type="SUPFAM" id="SSF55874">
    <property type="entry name" value="ATPase domain of HSP90 chaperone/DNA topoisomerase II/histidine kinase"/>
    <property type="match status" value="1"/>
</dbReference>
<dbReference type="Pfam" id="PF02518">
    <property type="entry name" value="HATPase_c"/>
    <property type="match status" value="1"/>
</dbReference>
<dbReference type="GO" id="GO:0016020">
    <property type="term" value="C:membrane"/>
    <property type="evidence" value="ECO:0007669"/>
    <property type="project" value="InterPro"/>
</dbReference>
<dbReference type="EMBL" id="PRKW01000007">
    <property type="protein sequence ID" value="PPB48068.1"/>
    <property type="molecule type" value="Genomic_DNA"/>
</dbReference>
<dbReference type="InterPro" id="IPR011712">
    <property type="entry name" value="Sig_transdc_His_kin_sub3_dim/P"/>
</dbReference>
<accession>A0A2S5IU35</accession>
<gene>
    <name evidence="5" type="ORF">C4K88_16610</name>
</gene>
<dbReference type="SMART" id="SM00065">
    <property type="entry name" value="GAF"/>
    <property type="match status" value="1"/>
</dbReference>
<dbReference type="PANTHER" id="PTHR24421:SF56">
    <property type="entry name" value="OXYGEN SENSOR HISTIDINE KINASE RESPONSE REGULATOR DOST"/>
    <property type="match status" value="1"/>
</dbReference>
<dbReference type="Gene3D" id="1.20.5.1930">
    <property type="match status" value="1"/>
</dbReference>
<dbReference type="AlphaFoldDB" id="A0A2S5IU35"/>
<evidence type="ECO:0000259" key="4">
    <source>
        <dbReference type="SMART" id="SM00065"/>
    </source>
</evidence>
<keyword evidence="3" id="KW-0902">Two-component regulatory system</keyword>
<dbReference type="Pfam" id="PF01590">
    <property type="entry name" value="GAF"/>
    <property type="match status" value="1"/>
</dbReference>
<dbReference type="OrthoDB" id="5241249at2"/>
<comment type="caution">
    <text evidence="5">The sequence shown here is derived from an EMBL/GenBank/DDBJ whole genome shotgun (WGS) entry which is preliminary data.</text>
</comment>
<evidence type="ECO:0000256" key="1">
    <source>
        <dbReference type="ARBA" id="ARBA00022679"/>
    </source>
</evidence>
<protein>
    <submittedName>
        <fullName evidence="5">Histidine kinase</fullName>
    </submittedName>
</protein>
<feature type="domain" description="GAF" evidence="4">
    <location>
        <begin position="88"/>
        <end position="230"/>
    </location>
</feature>
<dbReference type="Pfam" id="PF07730">
    <property type="entry name" value="HisKA_3"/>
    <property type="match status" value="1"/>
</dbReference>
<keyword evidence="1" id="KW-0808">Transferase</keyword>
<dbReference type="InterPro" id="IPR003594">
    <property type="entry name" value="HATPase_dom"/>
</dbReference>
<evidence type="ECO:0000313" key="6">
    <source>
        <dbReference type="Proteomes" id="UP000239297"/>
    </source>
</evidence>
<evidence type="ECO:0000313" key="5">
    <source>
        <dbReference type="EMBL" id="PPB48068.1"/>
    </source>
</evidence>
<dbReference type="InterPro" id="IPR036890">
    <property type="entry name" value="HATPase_C_sf"/>
</dbReference>
<evidence type="ECO:0000256" key="2">
    <source>
        <dbReference type="ARBA" id="ARBA00022777"/>
    </source>
</evidence>
<keyword evidence="2 5" id="KW-0418">Kinase</keyword>